<feature type="region of interest" description="Disordered" evidence="1">
    <location>
        <begin position="41"/>
        <end position="69"/>
    </location>
</feature>
<evidence type="ECO:0000313" key="4">
    <source>
        <dbReference type="Proteomes" id="UP000316270"/>
    </source>
</evidence>
<feature type="chain" id="PRO_5021846043" evidence="2">
    <location>
        <begin position="29"/>
        <end position="255"/>
    </location>
</feature>
<protein>
    <submittedName>
        <fullName evidence="3">Uncharacterized protein</fullName>
    </submittedName>
</protein>
<keyword evidence="4" id="KW-1185">Reference proteome</keyword>
<feature type="signal peptide" evidence="2">
    <location>
        <begin position="1"/>
        <end position="28"/>
    </location>
</feature>
<name>A0A517L8C5_9PEZI</name>
<evidence type="ECO:0000313" key="3">
    <source>
        <dbReference type="EMBL" id="QDS71895.1"/>
    </source>
</evidence>
<sequence length="255" mass="27671">MACLNDFTWNFILKPLLYILCCCENGSCCCGGENQEDLPARSKQRNRARDGEIAHPRNPALQRPRAQQRPFRNAQGIEMIPDRQRGVGVARGGAGNARLGDGRLLGRPLGMGGGFGGHGGRPRGGMADQERALHDRVRVGDGAGLRPVRAAQARGRRRHFPAGAEVGGAFMAHDIPDRHEEAQLGEEFGEDEHGRDVVDAQPGREPPMVLEQHMESEEWEGEGDIGNLDIADVVGHDRADARDGPVDTTLGARKN</sequence>
<keyword evidence="2" id="KW-0732">Signal</keyword>
<gene>
    <name evidence="3" type="ORF">FKW77_010221</name>
</gene>
<evidence type="ECO:0000256" key="1">
    <source>
        <dbReference type="SAM" id="MobiDB-lite"/>
    </source>
</evidence>
<dbReference type="AlphaFoldDB" id="A0A517L8C5"/>
<organism evidence="3 4">
    <name type="scientific">Venturia effusa</name>
    <dbReference type="NCBI Taxonomy" id="50376"/>
    <lineage>
        <taxon>Eukaryota</taxon>
        <taxon>Fungi</taxon>
        <taxon>Dikarya</taxon>
        <taxon>Ascomycota</taxon>
        <taxon>Pezizomycotina</taxon>
        <taxon>Dothideomycetes</taxon>
        <taxon>Pleosporomycetidae</taxon>
        <taxon>Venturiales</taxon>
        <taxon>Venturiaceae</taxon>
        <taxon>Venturia</taxon>
    </lineage>
</organism>
<proteinExistence type="predicted"/>
<reference evidence="3 4" key="1">
    <citation type="submission" date="2019-07" db="EMBL/GenBank/DDBJ databases">
        <title>Finished genome of Venturia effusa.</title>
        <authorList>
            <person name="Young C.A."/>
            <person name="Cox M.P."/>
            <person name="Ganley A.R.D."/>
            <person name="David W.J."/>
        </authorList>
    </citation>
    <scope>NUCLEOTIDE SEQUENCE [LARGE SCALE GENOMIC DNA]</scope>
    <source>
        <strain evidence="4">albino</strain>
    </source>
</reference>
<accession>A0A517L8C5</accession>
<dbReference type="EMBL" id="CP042190">
    <property type="protein sequence ID" value="QDS71895.1"/>
    <property type="molecule type" value="Genomic_DNA"/>
</dbReference>
<evidence type="ECO:0000256" key="2">
    <source>
        <dbReference type="SAM" id="SignalP"/>
    </source>
</evidence>
<dbReference type="Proteomes" id="UP000316270">
    <property type="component" value="Chromosome 6"/>
</dbReference>